<proteinExistence type="predicted"/>
<name>A0A5C7B3B0_9BACT</name>
<dbReference type="AlphaFoldDB" id="A0A5C7B3B0"/>
<reference evidence="1 2" key="1">
    <citation type="submission" date="2019-08" db="EMBL/GenBank/DDBJ databases">
        <title>Genomes sequence of Algoriphagus aquimarinus ACAM450.</title>
        <authorList>
            <person name="Bowman J.P."/>
        </authorList>
    </citation>
    <scope>NUCLEOTIDE SEQUENCE [LARGE SCALE GENOMIC DNA]</scope>
    <source>
        <strain evidence="1 2">ACAM 450</strain>
    </source>
</reference>
<accession>A0A5C7B3B0</accession>
<evidence type="ECO:0000313" key="1">
    <source>
        <dbReference type="EMBL" id="TXE14463.1"/>
    </source>
</evidence>
<evidence type="ECO:0000313" key="2">
    <source>
        <dbReference type="Proteomes" id="UP000321935"/>
    </source>
</evidence>
<dbReference type="EMBL" id="VORW01000001">
    <property type="protein sequence ID" value="TXE14463.1"/>
    <property type="molecule type" value="Genomic_DNA"/>
</dbReference>
<comment type="caution">
    <text evidence="1">The sequence shown here is derived from an EMBL/GenBank/DDBJ whole genome shotgun (WGS) entry which is preliminary data.</text>
</comment>
<dbReference type="RefSeq" id="WP_146914663.1">
    <property type="nucleotide sequence ID" value="NZ_VORW01000001.1"/>
</dbReference>
<protein>
    <submittedName>
        <fullName evidence="1">Uncharacterized protein</fullName>
    </submittedName>
</protein>
<dbReference type="Proteomes" id="UP000321935">
    <property type="component" value="Unassembled WGS sequence"/>
</dbReference>
<gene>
    <name evidence="1" type="ORF">ESV85_02535</name>
</gene>
<sequence>MLPIEHINHPVIQKAAKAEFPFHINEFSNGIAVDAWQNTTHPNYNDKIFDILEEFINDYPSATPEQAKAFLEGEMEALFQLIQSNPSIKIDRLIFQ</sequence>
<organism evidence="1 2">
    <name type="scientific">Algoriphagus aquimarinus</name>
    <dbReference type="NCBI Taxonomy" id="237018"/>
    <lineage>
        <taxon>Bacteria</taxon>
        <taxon>Pseudomonadati</taxon>
        <taxon>Bacteroidota</taxon>
        <taxon>Cytophagia</taxon>
        <taxon>Cytophagales</taxon>
        <taxon>Cyclobacteriaceae</taxon>
        <taxon>Algoriphagus</taxon>
    </lineage>
</organism>
<dbReference type="OrthoDB" id="3078827at2"/>